<dbReference type="InterPro" id="IPR029030">
    <property type="entry name" value="Caspase-like_dom_sf"/>
</dbReference>
<dbReference type="PROSITE" id="PS50208">
    <property type="entry name" value="CASPASE_P20"/>
    <property type="match status" value="1"/>
</dbReference>
<evidence type="ECO:0000259" key="7">
    <source>
        <dbReference type="PROSITE" id="PS50207"/>
    </source>
</evidence>
<dbReference type="GO" id="GO:0004197">
    <property type="term" value="F:cysteine-type endopeptidase activity"/>
    <property type="evidence" value="ECO:0007669"/>
    <property type="project" value="InterPro"/>
</dbReference>
<dbReference type="InterPro" id="IPR016129">
    <property type="entry name" value="Caspase_his_AS"/>
</dbReference>
<evidence type="ECO:0000313" key="10">
    <source>
        <dbReference type="RefSeq" id="XP_017880112.2"/>
    </source>
</evidence>
<sequence length="241" mass="28210">MNKKRRGRCVIFHHQEFNEGNGDYREGSQYDVEKIYKAFEKELRFEITVYENLKFFDLCEKIKELSKEEDHSDADCICIFILSHGGFNGTIHARDVSYPFSVIWKPFLECRTLVGKPKLFFVQACRGRTTDQGNMGRHATDSTDAMYTIPTHADFLFGYSTVDDHYAFRDLKAGTWYIDSLCRVIRTHWREYDLTKMLTETSRTVALYYTSSSNNPALDKKKQIPTFTSTLTRQLYFTPKD</sequence>
<evidence type="ECO:0000256" key="5">
    <source>
        <dbReference type="ARBA" id="ARBA00023145"/>
    </source>
</evidence>
<dbReference type="SMART" id="SM00115">
    <property type="entry name" value="CASc"/>
    <property type="match status" value="1"/>
</dbReference>
<keyword evidence="9" id="KW-1185">Reference proteome</keyword>
<reference evidence="10" key="1">
    <citation type="submission" date="2025-08" db="UniProtKB">
        <authorList>
            <consortium name="RefSeq"/>
        </authorList>
    </citation>
    <scope>IDENTIFICATION</scope>
    <source>
        <tissue evidence="10">Whole body</tissue>
    </source>
</reference>
<dbReference type="InterPro" id="IPR011600">
    <property type="entry name" value="Pept_C14_caspase"/>
</dbReference>
<evidence type="ECO:0000256" key="4">
    <source>
        <dbReference type="ARBA" id="ARBA00022807"/>
    </source>
</evidence>
<dbReference type="GO" id="GO:0006915">
    <property type="term" value="P:apoptotic process"/>
    <property type="evidence" value="ECO:0007669"/>
    <property type="project" value="TreeGrafter"/>
</dbReference>
<dbReference type="PROSITE" id="PS01121">
    <property type="entry name" value="CASPASE_HIS"/>
    <property type="match status" value="1"/>
</dbReference>
<keyword evidence="5" id="KW-0865">Zymogen</keyword>
<dbReference type="Gene3D" id="3.40.50.1460">
    <property type="match status" value="1"/>
</dbReference>
<dbReference type="PROSITE" id="PS50207">
    <property type="entry name" value="CASPASE_P10"/>
    <property type="match status" value="1"/>
</dbReference>
<protein>
    <submittedName>
        <fullName evidence="10">Caspase-1-like</fullName>
    </submittedName>
</protein>
<dbReference type="PRINTS" id="PR00376">
    <property type="entry name" value="IL1BCENZYME"/>
</dbReference>
<dbReference type="InterPro" id="IPR002138">
    <property type="entry name" value="Pept_C14_p10"/>
</dbReference>
<dbReference type="InterPro" id="IPR015917">
    <property type="entry name" value="Pept_C14A"/>
</dbReference>
<accession>A0AAJ7N6I3</accession>
<dbReference type="GeneID" id="108624972"/>
<dbReference type="AlphaFoldDB" id="A0AAJ7N6I3"/>
<dbReference type="InterPro" id="IPR033139">
    <property type="entry name" value="Caspase_cys_AS"/>
</dbReference>
<keyword evidence="2" id="KW-0645">Protease</keyword>
<dbReference type="PANTHER" id="PTHR10454">
    <property type="entry name" value="CASPASE"/>
    <property type="match status" value="1"/>
</dbReference>
<dbReference type="GO" id="GO:0043525">
    <property type="term" value="P:positive regulation of neuron apoptotic process"/>
    <property type="evidence" value="ECO:0007669"/>
    <property type="project" value="TreeGrafter"/>
</dbReference>
<comment type="similarity">
    <text evidence="1 6">Belongs to the peptidase C14A family.</text>
</comment>
<name>A0AAJ7N6I3_9HYME</name>
<evidence type="ECO:0000256" key="3">
    <source>
        <dbReference type="ARBA" id="ARBA00022801"/>
    </source>
</evidence>
<organism evidence="9 10">
    <name type="scientific">Ceratina calcarata</name>
    <dbReference type="NCBI Taxonomy" id="156304"/>
    <lineage>
        <taxon>Eukaryota</taxon>
        <taxon>Metazoa</taxon>
        <taxon>Ecdysozoa</taxon>
        <taxon>Arthropoda</taxon>
        <taxon>Hexapoda</taxon>
        <taxon>Insecta</taxon>
        <taxon>Pterygota</taxon>
        <taxon>Neoptera</taxon>
        <taxon>Endopterygota</taxon>
        <taxon>Hymenoptera</taxon>
        <taxon>Apocrita</taxon>
        <taxon>Aculeata</taxon>
        <taxon>Apoidea</taxon>
        <taxon>Anthophila</taxon>
        <taxon>Apidae</taxon>
        <taxon>Ceratina</taxon>
        <taxon>Zadontomerus</taxon>
    </lineage>
</organism>
<dbReference type="Proteomes" id="UP000694925">
    <property type="component" value="Unplaced"/>
</dbReference>
<keyword evidence="4" id="KW-0788">Thiol protease</keyword>
<dbReference type="InterPro" id="IPR001309">
    <property type="entry name" value="Pept_C14_p20"/>
</dbReference>
<dbReference type="CDD" id="cd00032">
    <property type="entry name" value="CASc"/>
    <property type="match status" value="1"/>
</dbReference>
<feature type="domain" description="Caspase family p20" evidence="8">
    <location>
        <begin position="5"/>
        <end position="129"/>
    </location>
</feature>
<dbReference type="Gene3D" id="3.30.70.1470">
    <property type="entry name" value="Caspase-like"/>
    <property type="match status" value="1"/>
</dbReference>
<dbReference type="InterPro" id="IPR002398">
    <property type="entry name" value="Pept_C14"/>
</dbReference>
<evidence type="ECO:0000256" key="2">
    <source>
        <dbReference type="ARBA" id="ARBA00022670"/>
    </source>
</evidence>
<dbReference type="PROSITE" id="PS01122">
    <property type="entry name" value="CASPASE_CYS"/>
    <property type="match status" value="1"/>
</dbReference>
<dbReference type="SUPFAM" id="SSF52129">
    <property type="entry name" value="Caspase-like"/>
    <property type="match status" value="1"/>
</dbReference>
<feature type="domain" description="Caspase family p10" evidence="7">
    <location>
        <begin position="145"/>
        <end position="239"/>
    </location>
</feature>
<evidence type="ECO:0000256" key="6">
    <source>
        <dbReference type="RuleBase" id="RU003971"/>
    </source>
</evidence>
<evidence type="ECO:0000256" key="1">
    <source>
        <dbReference type="ARBA" id="ARBA00010134"/>
    </source>
</evidence>
<evidence type="ECO:0000313" key="9">
    <source>
        <dbReference type="Proteomes" id="UP000694925"/>
    </source>
</evidence>
<evidence type="ECO:0000259" key="8">
    <source>
        <dbReference type="PROSITE" id="PS50208"/>
    </source>
</evidence>
<dbReference type="KEGG" id="ccal:108624972"/>
<dbReference type="GO" id="GO:0006508">
    <property type="term" value="P:proteolysis"/>
    <property type="evidence" value="ECO:0007669"/>
    <property type="project" value="UniProtKB-KW"/>
</dbReference>
<dbReference type="Pfam" id="PF00656">
    <property type="entry name" value="Peptidase_C14"/>
    <property type="match status" value="1"/>
</dbReference>
<keyword evidence="3" id="KW-0378">Hydrolase</keyword>
<gene>
    <name evidence="10" type="primary">LOC108624972</name>
</gene>
<dbReference type="PANTHER" id="PTHR10454:SF232">
    <property type="entry name" value="AT03047P-RELATED"/>
    <property type="match status" value="1"/>
</dbReference>
<proteinExistence type="inferred from homology"/>
<dbReference type="RefSeq" id="XP_017880112.2">
    <property type="nucleotide sequence ID" value="XM_018024623.2"/>
</dbReference>
<dbReference type="GO" id="GO:0005737">
    <property type="term" value="C:cytoplasm"/>
    <property type="evidence" value="ECO:0007669"/>
    <property type="project" value="TreeGrafter"/>
</dbReference>